<dbReference type="PANTHER" id="PTHR35526:SF3">
    <property type="entry name" value="ANTI-SIGMA-F FACTOR RSBW"/>
    <property type="match status" value="1"/>
</dbReference>
<dbReference type="InterPro" id="IPR050267">
    <property type="entry name" value="Anti-sigma-factor_SerPK"/>
</dbReference>
<dbReference type="Proteomes" id="UP000070188">
    <property type="component" value="Unassembled WGS sequence"/>
</dbReference>
<keyword evidence="4" id="KW-1185">Reference proteome</keyword>
<evidence type="ECO:0000259" key="2">
    <source>
        <dbReference type="Pfam" id="PF13581"/>
    </source>
</evidence>
<dbReference type="AlphaFoldDB" id="A0A132MM21"/>
<dbReference type="InterPro" id="IPR036890">
    <property type="entry name" value="HATPase_C_sf"/>
</dbReference>
<evidence type="ECO:0000313" key="4">
    <source>
        <dbReference type="Proteomes" id="UP000070188"/>
    </source>
</evidence>
<evidence type="ECO:0000313" key="3">
    <source>
        <dbReference type="EMBL" id="KWW98769.1"/>
    </source>
</evidence>
<dbReference type="OrthoDB" id="3211521at2"/>
<accession>A0A132MM21</accession>
<protein>
    <submittedName>
        <fullName evidence="3">Response regulator receiver</fullName>
    </submittedName>
</protein>
<reference evidence="4" key="1">
    <citation type="submission" date="2015-04" db="EMBL/GenBank/DDBJ databases">
        <title>Physiological reanalysis, assessment of diazotrophy, and genome sequences of multiple isolates of Streptomyces thermoautotrophicus.</title>
        <authorList>
            <person name="MacKellar D.C."/>
            <person name="Lieber L."/>
            <person name="Norman J."/>
            <person name="Bolger A."/>
            <person name="Tobin C."/>
            <person name="Murray J.W."/>
            <person name="Chang R."/>
            <person name="Ford T."/>
            <person name="Nguyen P.Q."/>
            <person name="Woodward J."/>
            <person name="Permingeat H."/>
            <person name="Joshi N.S."/>
            <person name="Silver P.A."/>
            <person name="Usadel B."/>
            <person name="Rutherford A.W."/>
            <person name="Friesen M."/>
            <person name="Prell J."/>
        </authorList>
    </citation>
    <scope>NUCLEOTIDE SEQUENCE [LARGE SCALE GENOMIC DNA]</scope>
    <source>
        <strain evidence="4">H1</strain>
    </source>
</reference>
<dbReference type="SUPFAM" id="SSF55874">
    <property type="entry name" value="ATPase domain of HSP90 chaperone/DNA topoisomerase II/histidine kinase"/>
    <property type="match status" value="1"/>
</dbReference>
<keyword evidence="1" id="KW-0723">Serine/threonine-protein kinase</keyword>
<dbReference type="GO" id="GO:0004674">
    <property type="term" value="F:protein serine/threonine kinase activity"/>
    <property type="evidence" value="ECO:0007669"/>
    <property type="project" value="UniProtKB-KW"/>
</dbReference>
<dbReference type="Gene3D" id="3.30.565.10">
    <property type="entry name" value="Histidine kinase-like ATPase, C-terminal domain"/>
    <property type="match status" value="1"/>
</dbReference>
<keyword evidence="1" id="KW-0418">Kinase</keyword>
<evidence type="ECO:0000256" key="1">
    <source>
        <dbReference type="ARBA" id="ARBA00022527"/>
    </source>
</evidence>
<organism evidence="3 4">
    <name type="scientific">Carbonactinospora thermoautotrophica</name>
    <dbReference type="NCBI Taxonomy" id="1469144"/>
    <lineage>
        <taxon>Bacteria</taxon>
        <taxon>Bacillati</taxon>
        <taxon>Actinomycetota</taxon>
        <taxon>Actinomycetes</taxon>
        <taxon>Kitasatosporales</taxon>
        <taxon>Carbonactinosporaceae</taxon>
        <taxon>Carbonactinospora</taxon>
    </lineage>
</organism>
<feature type="domain" description="Histidine kinase/HSP90-like ATPase" evidence="2">
    <location>
        <begin position="16"/>
        <end position="124"/>
    </location>
</feature>
<dbReference type="CDD" id="cd16936">
    <property type="entry name" value="HATPase_RsbW-like"/>
    <property type="match status" value="1"/>
</dbReference>
<dbReference type="RefSeq" id="WP_066883656.1">
    <property type="nucleotide sequence ID" value="NZ_LAXD01000001.1"/>
</dbReference>
<sequence>MTSLAPLRQELVFWVPDEADALHAAREQARLAATTAGLPEQTEAAALLLSELAANALRHAGGLAHVRLLCQPRMLRIEVTDPDPTPAELIRPAPDAEHGRGLHLVAALAHTWGCDRHEHGKTVWCELGAP</sequence>
<keyword evidence="1" id="KW-0808">Transferase</keyword>
<dbReference type="InterPro" id="IPR003594">
    <property type="entry name" value="HATPase_dom"/>
</dbReference>
<dbReference type="PANTHER" id="PTHR35526">
    <property type="entry name" value="ANTI-SIGMA-F FACTOR RSBW-RELATED"/>
    <property type="match status" value="1"/>
</dbReference>
<gene>
    <name evidence="3" type="ORF">LI90_398</name>
</gene>
<dbReference type="STRING" id="1469144.LI90_398"/>
<dbReference type="EMBL" id="LAXD01000001">
    <property type="protein sequence ID" value="KWW98769.1"/>
    <property type="molecule type" value="Genomic_DNA"/>
</dbReference>
<comment type="caution">
    <text evidence="3">The sequence shown here is derived from an EMBL/GenBank/DDBJ whole genome shotgun (WGS) entry which is preliminary data.</text>
</comment>
<dbReference type="PATRIC" id="fig|1469144.10.peg.492"/>
<proteinExistence type="predicted"/>
<dbReference type="Pfam" id="PF13581">
    <property type="entry name" value="HATPase_c_2"/>
    <property type="match status" value="1"/>
</dbReference>
<name>A0A132MM21_9ACTN</name>